<dbReference type="InterPro" id="IPR036640">
    <property type="entry name" value="ABC1_TM_sf"/>
</dbReference>
<dbReference type="Pfam" id="PF00664">
    <property type="entry name" value="ABC_membrane"/>
    <property type="match status" value="1"/>
</dbReference>
<dbReference type="EMBL" id="CP034587">
    <property type="protein sequence ID" value="AZQ75824.1"/>
    <property type="molecule type" value="Genomic_DNA"/>
</dbReference>
<dbReference type="PROSITE" id="PS50893">
    <property type="entry name" value="ABC_TRANSPORTER_2"/>
    <property type="match status" value="1"/>
</dbReference>
<proteinExistence type="inferred from homology"/>
<evidence type="ECO:0000256" key="5">
    <source>
        <dbReference type="ARBA" id="ARBA00022741"/>
    </source>
</evidence>
<dbReference type="FunFam" id="3.40.50.300:FF:000299">
    <property type="entry name" value="ABC transporter ATP-binding protein/permease"/>
    <property type="match status" value="1"/>
</dbReference>
<evidence type="ECO:0000256" key="2">
    <source>
        <dbReference type="ARBA" id="ARBA00022448"/>
    </source>
</evidence>
<dbReference type="GO" id="GO:0015421">
    <property type="term" value="F:ABC-type oligopeptide transporter activity"/>
    <property type="evidence" value="ECO:0007669"/>
    <property type="project" value="TreeGrafter"/>
</dbReference>
<comment type="similarity">
    <text evidence="9">Belongs to the ABC transporter superfamily. Lipid exporter (TC 3.A.1.106) family.</text>
</comment>
<evidence type="ECO:0000256" key="1">
    <source>
        <dbReference type="ARBA" id="ARBA00004651"/>
    </source>
</evidence>
<dbReference type="AlphaFoldDB" id="A0A3S9PTY4"/>
<dbReference type="InterPro" id="IPR039421">
    <property type="entry name" value="Type_1_exporter"/>
</dbReference>
<dbReference type="Pfam" id="PF00005">
    <property type="entry name" value="ABC_tran"/>
    <property type="match status" value="1"/>
</dbReference>
<dbReference type="SUPFAM" id="SSF90123">
    <property type="entry name" value="ABC transporter transmembrane region"/>
    <property type="match status" value="1"/>
</dbReference>
<dbReference type="CDD" id="cd18543">
    <property type="entry name" value="ABC_6TM_Rv0194_D1_like"/>
    <property type="match status" value="1"/>
</dbReference>
<dbReference type="Gene3D" id="1.20.1560.10">
    <property type="entry name" value="ABC transporter type 1, transmembrane domain"/>
    <property type="match status" value="1"/>
</dbReference>
<reference evidence="14 15" key="1">
    <citation type="submission" date="2018-12" db="EMBL/GenBank/DDBJ databases">
        <title>The whole draft genome of Streptomyce luteoverticillatus CGMCC 15060.</title>
        <authorList>
            <person name="Feng Z."/>
            <person name="Chen G."/>
            <person name="Zhang J."/>
            <person name="Zhu H."/>
            <person name="Yu X."/>
            <person name="Zhang W."/>
            <person name="Zhang X."/>
        </authorList>
    </citation>
    <scope>NUCLEOTIDE SEQUENCE [LARGE SCALE GENOMIC DNA]</scope>
    <source>
        <strain evidence="14 15">CGMCC 15060</strain>
    </source>
</reference>
<gene>
    <name evidence="14" type="ORF">EKH77_27240</name>
</gene>
<keyword evidence="15" id="KW-1185">Reference proteome</keyword>
<evidence type="ECO:0000256" key="8">
    <source>
        <dbReference type="ARBA" id="ARBA00023136"/>
    </source>
</evidence>
<feature type="domain" description="ABC transmembrane type-1" evidence="13">
    <location>
        <begin position="65"/>
        <end position="346"/>
    </location>
</feature>
<sequence length="640" mass="68600">MPCRIRFRITWSACRATVKPGHSTRHCEVCALNVEGAPIPTNASSLAVLRRLGPYLRPVWLPVTGAAGATFGALLCGLGIPLVVQRVIDGPLGSGDFGRLPWLIALVAVLGTAEAGLLWARRKLIARPTALVESRMRADLFAHLLRLPVAFHDRWQSGQLMSRAVNDLVTLRKYLAFAAVFLVVNSLTLVVGLGILFTIAPELALVGLISAAPLLLITYFYETSYKKVARRAQDQSGDLTTIVEETMLGTRVIRAFGRSGERTRQFVAQARRLRSTELRIVRILGGLSTGLLILPELGIAGQLAVGGWGIADGRLTLGQLVAAITISTYLRWPTECIGWALSETSTAAAACDRYWEIRDCPPTVTDPARPVSPARPARGRLRFEDVHFQYPDQPRPLLRGVDLEVRPGETMALVGATGSGKTTLASLVPRLADVTAGRVTVDGVDVRDIPLAELRAMMGCAFEDALLSSASVRENVALGVPAASDADIRAALRVAGAEGFVDALRPHGPGTRIGERGMSLSGGQRQRLALARAVLPRPALLVLDDPLSALDLHTEAEVERALREVLRDATALVVAHRPNTARMADRVAVLADGRVLAVGTHQELLDSCPHYRTLMATPGEPGAERTAGAGPRLDSEAVTP</sequence>
<keyword evidence="7 11" id="KW-1133">Transmembrane helix</keyword>
<dbReference type="GO" id="GO:0005886">
    <property type="term" value="C:plasma membrane"/>
    <property type="evidence" value="ECO:0007669"/>
    <property type="project" value="UniProtKB-SubCell"/>
</dbReference>
<comment type="subcellular location">
    <subcellularLocation>
        <location evidence="1">Cell membrane</location>
        <topology evidence="1">Multi-pass membrane protein</topology>
    </subcellularLocation>
</comment>
<dbReference type="InterPro" id="IPR003439">
    <property type="entry name" value="ABC_transporter-like_ATP-bd"/>
</dbReference>
<evidence type="ECO:0000256" key="6">
    <source>
        <dbReference type="ARBA" id="ARBA00022840"/>
    </source>
</evidence>
<dbReference type="PROSITE" id="PS50929">
    <property type="entry name" value="ABC_TM1F"/>
    <property type="match status" value="1"/>
</dbReference>
<evidence type="ECO:0000256" key="10">
    <source>
        <dbReference type="SAM" id="MobiDB-lite"/>
    </source>
</evidence>
<evidence type="ECO:0000313" key="15">
    <source>
        <dbReference type="Proteomes" id="UP000267900"/>
    </source>
</evidence>
<keyword evidence="8 11" id="KW-0472">Membrane</keyword>
<protein>
    <submittedName>
        <fullName evidence="14">ABC transporter ATP-binding protein</fullName>
    </submittedName>
</protein>
<name>A0A3S9PTY4_STRLT</name>
<dbReference type="InterPro" id="IPR011527">
    <property type="entry name" value="ABC1_TM_dom"/>
</dbReference>
<feature type="transmembrane region" description="Helical" evidence="11">
    <location>
        <begin position="203"/>
        <end position="221"/>
    </location>
</feature>
<evidence type="ECO:0000313" key="14">
    <source>
        <dbReference type="EMBL" id="AZQ75824.1"/>
    </source>
</evidence>
<keyword evidence="2" id="KW-0813">Transport</keyword>
<keyword evidence="3" id="KW-1003">Cell membrane</keyword>
<evidence type="ECO:0000256" key="11">
    <source>
        <dbReference type="SAM" id="Phobius"/>
    </source>
</evidence>
<keyword evidence="5" id="KW-0547">Nucleotide-binding</keyword>
<evidence type="ECO:0000256" key="9">
    <source>
        <dbReference type="ARBA" id="ARBA00061644"/>
    </source>
</evidence>
<accession>A0A3S9PTY4</accession>
<evidence type="ECO:0000256" key="4">
    <source>
        <dbReference type="ARBA" id="ARBA00022692"/>
    </source>
</evidence>
<dbReference type="PROSITE" id="PS00211">
    <property type="entry name" value="ABC_TRANSPORTER_1"/>
    <property type="match status" value="1"/>
</dbReference>
<dbReference type="GO" id="GO:0005524">
    <property type="term" value="F:ATP binding"/>
    <property type="evidence" value="ECO:0007669"/>
    <property type="project" value="UniProtKB-KW"/>
</dbReference>
<feature type="transmembrane region" description="Helical" evidence="11">
    <location>
        <begin position="59"/>
        <end position="80"/>
    </location>
</feature>
<feature type="domain" description="ABC transporter" evidence="12">
    <location>
        <begin position="381"/>
        <end position="617"/>
    </location>
</feature>
<feature type="transmembrane region" description="Helical" evidence="11">
    <location>
        <begin position="174"/>
        <end position="197"/>
    </location>
</feature>
<dbReference type="OrthoDB" id="9806127at2"/>
<feature type="transmembrane region" description="Helical" evidence="11">
    <location>
        <begin position="100"/>
        <end position="120"/>
    </location>
</feature>
<dbReference type="Gene3D" id="3.40.50.300">
    <property type="entry name" value="P-loop containing nucleotide triphosphate hydrolases"/>
    <property type="match status" value="1"/>
</dbReference>
<dbReference type="InterPro" id="IPR027417">
    <property type="entry name" value="P-loop_NTPase"/>
</dbReference>
<dbReference type="InterPro" id="IPR003593">
    <property type="entry name" value="AAA+_ATPase"/>
</dbReference>
<evidence type="ECO:0000256" key="3">
    <source>
        <dbReference type="ARBA" id="ARBA00022475"/>
    </source>
</evidence>
<evidence type="ECO:0000256" key="7">
    <source>
        <dbReference type="ARBA" id="ARBA00022989"/>
    </source>
</evidence>
<evidence type="ECO:0000259" key="12">
    <source>
        <dbReference type="PROSITE" id="PS50893"/>
    </source>
</evidence>
<keyword evidence="6 14" id="KW-0067">ATP-binding</keyword>
<dbReference type="PANTHER" id="PTHR43394:SF1">
    <property type="entry name" value="ATP-BINDING CASSETTE SUB-FAMILY B MEMBER 10, MITOCHONDRIAL"/>
    <property type="match status" value="1"/>
</dbReference>
<dbReference type="PANTHER" id="PTHR43394">
    <property type="entry name" value="ATP-DEPENDENT PERMEASE MDL1, MITOCHONDRIAL"/>
    <property type="match status" value="1"/>
</dbReference>
<dbReference type="SMART" id="SM00382">
    <property type="entry name" value="AAA"/>
    <property type="match status" value="1"/>
</dbReference>
<dbReference type="InterPro" id="IPR017871">
    <property type="entry name" value="ABC_transporter-like_CS"/>
</dbReference>
<evidence type="ECO:0000259" key="13">
    <source>
        <dbReference type="PROSITE" id="PS50929"/>
    </source>
</evidence>
<keyword evidence="4 11" id="KW-0812">Transmembrane</keyword>
<organism evidence="14 15">
    <name type="scientific">Streptomyces luteoverticillatus</name>
    <name type="common">Streptoverticillium luteoverticillatus</name>
    <dbReference type="NCBI Taxonomy" id="66425"/>
    <lineage>
        <taxon>Bacteria</taxon>
        <taxon>Bacillati</taxon>
        <taxon>Actinomycetota</taxon>
        <taxon>Actinomycetes</taxon>
        <taxon>Kitasatosporales</taxon>
        <taxon>Streptomycetaceae</taxon>
        <taxon>Streptomyces</taxon>
    </lineage>
</organism>
<dbReference type="SUPFAM" id="SSF52540">
    <property type="entry name" value="P-loop containing nucleoside triphosphate hydrolases"/>
    <property type="match status" value="1"/>
</dbReference>
<dbReference type="Proteomes" id="UP000267900">
    <property type="component" value="Chromosome"/>
</dbReference>
<feature type="region of interest" description="Disordered" evidence="10">
    <location>
        <begin position="617"/>
        <end position="640"/>
    </location>
</feature>
<dbReference type="GO" id="GO:0016887">
    <property type="term" value="F:ATP hydrolysis activity"/>
    <property type="evidence" value="ECO:0007669"/>
    <property type="project" value="InterPro"/>
</dbReference>